<name>A0ABY1JFK0_9BACT</name>
<feature type="domain" description="NADPH-dependent FMN reductase-like" evidence="3">
    <location>
        <begin position="1"/>
        <end position="107"/>
    </location>
</feature>
<dbReference type="InterPro" id="IPR051796">
    <property type="entry name" value="ISF_SsuE-like"/>
</dbReference>
<protein>
    <submittedName>
        <fullName evidence="4">NADPH-dependent FMN reductase</fullName>
    </submittedName>
</protein>
<dbReference type="Pfam" id="PF03358">
    <property type="entry name" value="FMN_red"/>
    <property type="match status" value="1"/>
</dbReference>
<evidence type="ECO:0000256" key="2">
    <source>
        <dbReference type="ARBA" id="ARBA00022643"/>
    </source>
</evidence>
<dbReference type="RefSeq" id="WP_074200089.1">
    <property type="nucleotide sequence ID" value="NZ_FSQZ01000001.1"/>
</dbReference>
<dbReference type="PANTHER" id="PTHR43278">
    <property type="entry name" value="NAD(P)H-DEPENDENT FMN-CONTAINING OXIDOREDUCTASE YWQN-RELATED"/>
    <property type="match status" value="1"/>
</dbReference>
<dbReference type="Proteomes" id="UP000185093">
    <property type="component" value="Unassembled WGS sequence"/>
</dbReference>
<organism evidence="4 5">
    <name type="scientific">Acetomicrobium flavidum</name>
    <dbReference type="NCBI Taxonomy" id="49896"/>
    <lineage>
        <taxon>Bacteria</taxon>
        <taxon>Thermotogati</taxon>
        <taxon>Synergistota</taxon>
        <taxon>Synergistia</taxon>
        <taxon>Synergistales</taxon>
        <taxon>Acetomicrobiaceae</taxon>
        <taxon>Acetomicrobium</taxon>
    </lineage>
</organism>
<keyword evidence="5" id="KW-1185">Reference proteome</keyword>
<evidence type="ECO:0000259" key="3">
    <source>
        <dbReference type="Pfam" id="PF03358"/>
    </source>
</evidence>
<evidence type="ECO:0000256" key="1">
    <source>
        <dbReference type="ARBA" id="ARBA00022630"/>
    </source>
</evidence>
<comment type="caution">
    <text evidence="4">The sequence shown here is derived from an EMBL/GenBank/DDBJ whole genome shotgun (WGS) entry which is preliminary data.</text>
</comment>
<dbReference type="Gene3D" id="3.40.50.360">
    <property type="match status" value="1"/>
</dbReference>
<accession>A0ABY1JFK0</accession>
<keyword evidence="2" id="KW-0288">FMN</keyword>
<reference evidence="4 5" key="1">
    <citation type="submission" date="2016-11" db="EMBL/GenBank/DDBJ databases">
        <authorList>
            <person name="Varghese N."/>
            <person name="Submissions S."/>
        </authorList>
    </citation>
    <scope>NUCLEOTIDE SEQUENCE [LARGE SCALE GENOMIC DNA]</scope>
    <source>
        <strain evidence="4 5">DSM 20664</strain>
    </source>
</reference>
<evidence type="ECO:0000313" key="4">
    <source>
        <dbReference type="EMBL" id="SIN79356.1"/>
    </source>
</evidence>
<dbReference type="PANTHER" id="PTHR43278:SF2">
    <property type="entry name" value="IRON-SULFUR FLAVOPROTEIN"/>
    <property type="match status" value="1"/>
</dbReference>
<dbReference type="EMBL" id="FSQZ01000001">
    <property type="protein sequence ID" value="SIN79356.1"/>
    <property type="molecule type" value="Genomic_DNA"/>
</dbReference>
<dbReference type="SUPFAM" id="SSF52218">
    <property type="entry name" value="Flavoproteins"/>
    <property type="match status" value="1"/>
</dbReference>
<gene>
    <name evidence="4" type="ORF">SAMN05444368_1970</name>
</gene>
<proteinExistence type="predicted"/>
<dbReference type="InterPro" id="IPR029039">
    <property type="entry name" value="Flavoprotein-like_sf"/>
</dbReference>
<dbReference type="InterPro" id="IPR005025">
    <property type="entry name" value="FMN_Rdtase-like_dom"/>
</dbReference>
<evidence type="ECO:0000313" key="5">
    <source>
        <dbReference type="Proteomes" id="UP000185093"/>
    </source>
</evidence>
<keyword evidence="1" id="KW-0285">Flavoprotein</keyword>
<sequence length="213" mass="24333">MKVIAINGSPRKKWNTATLLEHALKGAESAGAETKLVHLYDLDYKGCISCFACKLKGGKSFGKCAVNDDLAPLLEEIRTVDALILGSPIYFGDVTGEMRSFMERLFFQFPIYEPDAAVRQPKKVRTAWVYTMNVTEELARQMGYDRMFRDNAGLLERFFGSCESLMCYDTLQFDDYSKYAARRFDPVAKRKRHEEAFPEDCKRAYELGARLVK</sequence>